<evidence type="ECO:0000313" key="1">
    <source>
        <dbReference type="EMBL" id="AFL80148.1"/>
    </source>
</evidence>
<dbReference type="RefSeq" id="WP_014781406.1">
    <property type="nucleotide sequence ID" value="NC_018013.1"/>
</dbReference>
<dbReference type="EMBL" id="CP003280">
    <property type="protein sequence ID" value="AFL80148.1"/>
    <property type="molecule type" value="Genomic_DNA"/>
</dbReference>
<dbReference type="HOGENOM" id="CLU_1987891_0_0_10"/>
<dbReference type="Proteomes" id="UP000006049">
    <property type="component" value="Chromosome"/>
</dbReference>
<organism evidence="1 2">
    <name type="scientific">Aequorivita sublithincola (strain DSM 14238 / LMG 21431 / ACAM 643 / 9-3)</name>
    <dbReference type="NCBI Taxonomy" id="746697"/>
    <lineage>
        <taxon>Bacteria</taxon>
        <taxon>Pseudomonadati</taxon>
        <taxon>Bacteroidota</taxon>
        <taxon>Flavobacteriia</taxon>
        <taxon>Flavobacteriales</taxon>
        <taxon>Flavobacteriaceae</taxon>
        <taxon>Aequorivita</taxon>
    </lineage>
</organism>
<proteinExistence type="predicted"/>
<dbReference type="OrthoDB" id="1449068at2"/>
<dbReference type="eggNOG" id="ENOG502ZM79">
    <property type="taxonomic scope" value="Bacteria"/>
</dbReference>
<name>I3YT30_AEQSU</name>
<dbReference type="STRING" id="746697.Aeqsu_0639"/>
<protein>
    <submittedName>
        <fullName evidence="1">Uncharacterized protein</fullName>
    </submittedName>
</protein>
<accession>I3YT30</accession>
<sequence length="125" mass="14838">MEDREENRYIKIAELITASCRFDKRPSKEFQRFHQSFFNFYFNSIDLNIDYENNVISIWNSKPLTKNPVRLFDLNEAISDNVCYTNLEETLNGCLEEGHLQENFYKKLLCEFGDFGKDEKNNLSA</sequence>
<evidence type="ECO:0000313" key="2">
    <source>
        <dbReference type="Proteomes" id="UP000006049"/>
    </source>
</evidence>
<dbReference type="AlphaFoldDB" id="I3YT30"/>
<dbReference type="KEGG" id="asl:Aeqsu_0639"/>
<keyword evidence="2" id="KW-1185">Reference proteome</keyword>
<gene>
    <name evidence="1" type="ordered locus">Aeqsu_0639</name>
</gene>
<reference evidence="1 2" key="1">
    <citation type="submission" date="2012-06" db="EMBL/GenBank/DDBJ databases">
        <title>The complete genome of Aequorivita sublithincola DSM 14238.</title>
        <authorList>
            <consortium name="US DOE Joint Genome Institute (JGI-PGF)"/>
            <person name="Lucas S."/>
            <person name="Copeland A."/>
            <person name="Lapidus A."/>
            <person name="Goodwin L."/>
            <person name="Pitluck S."/>
            <person name="Peters L."/>
            <person name="Munk A.C.C."/>
            <person name="Kyrpides N."/>
            <person name="Mavromatis K."/>
            <person name="Pagani I."/>
            <person name="Ivanova N."/>
            <person name="Ovchinnikova G."/>
            <person name="Zeytun A."/>
            <person name="Detter J.C."/>
            <person name="Han C."/>
            <person name="Land M."/>
            <person name="Hauser L."/>
            <person name="Markowitz V."/>
            <person name="Cheng J.-F."/>
            <person name="Hugenholtz P."/>
            <person name="Woyke T."/>
            <person name="Wu D."/>
            <person name="Tindall B."/>
            <person name="Faehnrich R."/>
            <person name="Brambilla E."/>
            <person name="Klenk H.-P."/>
            <person name="Eisen J.A."/>
        </authorList>
    </citation>
    <scope>NUCLEOTIDE SEQUENCE [LARGE SCALE GENOMIC DNA]</scope>
    <source>
        <strain evidence="2">DSM 14238 / LMG 21431 / ACAM 643 / 9-3</strain>
    </source>
</reference>